<keyword evidence="2" id="KW-0808">Transferase</keyword>
<evidence type="ECO:0000259" key="1">
    <source>
        <dbReference type="Pfam" id="PF08241"/>
    </source>
</evidence>
<sequence length="254" mass="29565">MQFLKSLEVRFRSWRNNVISPIKYRGDAVHCPVCDHSFSHFLPAGSGERARPGAVCPLCRSRERDRLSWLFLQMRKTELLQKHMQFLHVAPEPRLSEFFFDAIDEGYITADLMRKDVMVRLDVQDMLYPNETMDAIYCNHVFQDVPDDRKAIAECYRVLRPGAWAVVNVPLFAESTSEANTPGNVRANWDKRPDEHVRNYGHDYRQRLEEAGFITEVFSPEDLEPDLQRRERFGIHGPRTGYVHFVRKPVAANA</sequence>
<gene>
    <name evidence="2" type="ORF">R0137_09525</name>
</gene>
<dbReference type="InterPro" id="IPR029063">
    <property type="entry name" value="SAM-dependent_MTases_sf"/>
</dbReference>
<dbReference type="RefSeq" id="WP_407326193.1">
    <property type="nucleotide sequence ID" value="NZ_CP136865.1"/>
</dbReference>
<dbReference type="EMBL" id="CP136865">
    <property type="protein sequence ID" value="WOJ95495.1"/>
    <property type="molecule type" value="Genomic_DNA"/>
</dbReference>
<dbReference type="CDD" id="cd02440">
    <property type="entry name" value="AdoMet_MTases"/>
    <property type="match status" value="1"/>
</dbReference>
<protein>
    <submittedName>
        <fullName evidence="2">Methyltransferase domain-containing protein</fullName>
    </submittedName>
</protein>
<dbReference type="Pfam" id="PF08241">
    <property type="entry name" value="Methyltransf_11"/>
    <property type="match status" value="1"/>
</dbReference>
<dbReference type="Proteomes" id="UP001626549">
    <property type="component" value="Chromosome"/>
</dbReference>
<dbReference type="InterPro" id="IPR013216">
    <property type="entry name" value="Methyltransf_11"/>
</dbReference>
<evidence type="ECO:0000313" key="3">
    <source>
        <dbReference type="Proteomes" id="UP001626549"/>
    </source>
</evidence>
<dbReference type="SUPFAM" id="SSF53335">
    <property type="entry name" value="S-adenosyl-L-methionine-dependent methyltransferases"/>
    <property type="match status" value="1"/>
</dbReference>
<keyword evidence="3" id="KW-1185">Reference proteome</keyword>
<dbReference type="Gene3D" id="3.40.50.150">
    <property type="entry name" value="Vaccinia Virus protein VP39"/>
    <property type="match status" value="1"/>
</dbReference>
<feature type="domain" description="Methyltransferase type 11" evidence="1">
    <location>
        <begin position="118"/>
        <end position="166"/>
    </location>
</feature>
<name>A0ABZ0I8L9_9GAMM</name>
<dbReference type="GO" id="GO:0008168">
    <property type="term" value="F:methyltransferase activity"/>
    <property type="evidence" value="ECO:0007669"/>
    <property type="project" value="UniProtKB-KW"/>
</dbReference>
<proteinExistence type="predicted"/>
<dbReference type="GO" id="GO:0032259">
    <property type="term" value="P:methylation"/>
    <property type="evidence" value="ECO:0007669"/>
    <property type="project" value="UniProtKB-KW"/>
</dbReference>
<reference evidence="2 3" key="1">
    <citation type="submission" date="2023-10" db="EMBL/GenBank/DDBJ databases">
        <title>Two novel species belonging to the OM43/NOR5 clade.</title>
        <authorList>
            <person name="Park M."/>
        </authorList>
    </citation>
    <scope>NUCLEOTIDE SEQUENCE [LARGE SCALE GENOMIC DNA]</scope>
    <source>
        <strain evidence="2 3">IMCC45268</strain>
    </source>
</reference>
<organism evidence="2 3">
    <name type="scientific">Congregibacter brevis</name>
    <dbReference type="NCBI Taxonomy" id="3081201"/>
    <lineage>
        <taxon>Bacteria</taxon>
        <taxon>Pseudomonadati</taxon>
        <taxon>Pseudomonadota</taxon>
        <taxon>Gammaproteobacteria</taxon>
        <taxon>Cellvibrionales</taxon>
        <taxon>Halieaceae</taxon>
        <taxon>Congregibacter</taxon>
    </lineage>
</organism>
<keyword evidence="2" id="KW-0489">Methyltransferase</keyword>
<accession>A0ABZ0I8L9</accession>
<evidence type="ECO:0000313" key="2">
    <source>
        <dbReference type="EMBL" id="WOJ95495.1"/>
    </source>
</evidence>